<protein>
    <submittedName>
        <fullName evidence="1">Rrf2 family transcriptional regulator</fullName>
    </submittedName>
</protein>
<dbReference type="EMBL" id="LMBR01000080">
    <property type="protein sequence ID" value="KUL30683.1"/>
    <property type="molecule type" value="Genomic_DNA"/>
</dbReference>
<dbReference type="NCBIfam" id="TIGR00738">
    <property type="entry name" value="rrf2_super"/>
    <property type="match status" value="1"/>
</dbReference>
<comment type="caution">
    <text evidence="1">The sequence shown here is derived from an EMBL/GenBank/DDBJ whole genome shotgun (WGS) entry which is preliminary data.</text>
</comment>
<sequence length="143" mass="15483">MLQVSRKFEYGLHAVAYLATKGVGRVVTVKEMAESIGFSQEFLSKAMQSMKKAGITESVQGVKGGYRLARQPSVITIADIGIAIEGKPHLTRCAVKLSSCEISAHCDYRGYMNTLQDRIQSLMASTTVADILKQPDSAVTAPE</sequence>
<dbReference type="PANTHER" id="PTHR33221:SF2">
    <property type="entry name" value="TRANSCRIPTIONAL REGULATOR"/>
    <property type="match status" value="1"/>
</dbReference>
<dbReference type="Proteomes" id="UP000053937">
    <property type="component" value="Unassembled WGS sequence"/>
</dbReference>
<dbReference type="InterPro" id="IPR000944">
    <property type="entry name" value="Tscrpt_reg_Rrf2"/>
</dbReference>
<dbReference type="Pfam" id="PF02082">
    <property type="entry name" value="Rrf2"/>
    <property type="match status" value="1"/>
</dbReference>
<dbReference type="AlphaFoldDB" id="A0A101JPR4"/>
<dbReference type="Gene3D" id="1.10.10.10">
    <property type="entry name" value="Winged helix-like DNA-binding domain superfamily/Winged helix DNA-binding domain"/>
    <property type="match status" value="1"/>
</dbReference>
<keyword evidence="2" id="KW-1185">Reference proteome</keyword>
<gene>
    <name evidence="1" type="ORF">ASB62_03575</name>
</gene>
<dbReference type="GO" id="GO:0003700">
    <property type="term" value="F:DNA-binding transcription factor activity"/>
    <property type="evidence" value="ECO:0007669"/>
    <property type="project" value="TreeGrafter"/>
</dbReference>
<organism evidence="1 2">
    <name type="scientific">Chlorobium limicola</name>
    <dbReference type="NCBI Taxonomy" id="1092"/>
    <lineage>
        <taxon>Bacteria</taxon>
        <taxon>Pseudomonadati</taxon>
        <taxon>Chlorobiota</taxon>
        <taxon>Chlorobiia</taxon>
        <taxon>Chlorobiales</taxon>
        <taxon>Chlorobiaceae</taxon>
        <taxon>Chlorobium/Pelodictyon group</taxon>
        <taxon>Chlorobium</taxon>
    </lineage>
</organism>
<name>A0A101JPR4_CHLLI</name>
<dbReference type="RefSeq" id="WP_059138657.1">
    <property type="nucleotide sequence ID" value="NZ_LMBR01000080.1"/>
</dbReference>
<evidence type="ECO:0000313" key="1">
    <source>
        <dbReference type="EMBL" id="KUL30683.1"/>
    </source>
</evidence>
<dbReference type="PANTHER" id="PTHR33221">
    <property type="entry name" value="WINGED HELIX-TURN-HELIX TRANSCRIPTIONAL REGULATOR, RRF2 FAMILY"/>
    <property type="match status" value="1"/>
</dbReference>
<proteinExistence type="predicted"/>
<dbReference type="PROSITE" id="PS51197">
    <property type="entry name" value="HTH_RRF2_2"/>
    <property type="match status" value="1"/>
</dbReference>
<dbReference type="OrthoDB" id="9808360at2"/>
<dbReference type="InterPro" id="IPR036390">
    <property type="entry name" value="WH_DNA-bd_sf"/>
</dbReference>
<accession>A0A101JPR4</accession>
<reference evidence="1 2" key="1">
    <citation type="submission" date="2015-10" db="EMBL/GenBank/DDBJ databases">
        <title>Draft Genome Sequence of Chlorobium limicola strain Frasassi Growing under Artificial Lighting in the Frasassi Cave System.</title>
        <authorList>
            <person name="Mansor M."/>
            <person name="Macalady J."/>
        </authorList>
    </citation>
    <scope>NUCLEOTIDE SEQUENCE [LARGE SCALE GENOMIC DNA]</scope>
    <source>
        <strain evidence="1 2">Frasassi</strain>
    </source>
</reference>
<dbReference type="InterPro" id="IPR036388">
    <property type="entry name" value="WH-like_DNA-bd_sf"/>
</dbReference>
<dbReference type="GO" id="GO:0005829">
    <property type="term" value="C:cytosol"/>
    <property type="evidence" value="ECO:0007669"/>
    <property type="project" value="TreeGrafter"/>
</dbReference>
<dbReference type="SUPFAM" id="SSF46785">
    <property type="entry name" value="Winged helix' DNA-binding domain"/>
    <property type="match status" value="1"/>
</dbReference>
<evidence type="ECO:0000313" key="2">
    <source>
        <dbReference type="Proteomes" id="UP000053937"/>
    </source>
</evidence>